<name>A0ABW7DP32_9FIRM</name>
<keyword evidence="2" id="KW-1185">Reference proteome</keyword>
<organism evidence="1 2">
    <name type="scientific">Megasphaera hexanoica</name>
    <dbReference type="NCBI Taxonomy" id="1675036"/>
    <lineage>
        <taxon>Bacteria</taxon>
        <taxon>Bacillati</taxon>
        <taxon>Bacillota</taxon>
        <taxon>Negativicutes</taxon>
        <taxon>Veillonellales</taxon>
        <taxon>Veillonellaceae</taxon>
        <taxon>Megasphaera</taxon>
    </lineage>
</organism>
<proteinExistence type="predicted"/>
<evidence type="ECO:0000313" key="1">
    <source>
        <dbReference type="EMBL" id="MFG6273068.1"/>
    </source>
</evidence>
<comment type="caution">
    <text evidence="1">The sequence shown here is derived from an EMBL/GenBank/DDBJ whole genome shotgun (WGS) entry which is preliminary data.</text>
</comment>
<protein>
    <submittedName>
        <fullName evidence="1">Uncharacterized protein</fullName>
    </submittedName>
</protein>
<sequence>MVDIAKTFTLYKLADTTFTLSDSRADRTLDVFGKTAFGVNETATIYLTEEYGRRHATPTFILDIFLRYYRVNNLTEPVADITTPVNELYHYVYGATPLETVHTAEKQLRKLTIPLKDTVAFRETYWDNVLFVMRVLESVKVRDLKKAGLQQGSRNERLRITDDRKTSVHSVYKQALKASEMTYKELSVPKRESIHAVSKTGLKTQWKRNPAEQARISDKETARTKKVTAEEMAMKERPIKAVFINPCEVVILVDSITASFNWFRTVQETLSIADRQIKAIGARRKETLAVKDRPYKSVKAKKSETFAIAGRYGGNPGKVAAERLRLSDRQTKKLTAVRKDAIHVKPVLAKALRRSFRAAIKAIDGYASHAKPLYSDRVKLTDGEKNMLAIVRKEMMHITEIYWDNVLFLIHITENIRTTDALQKAMSAQMRDSFRFLDWLSKCPGLNKRDSVDIAEGERRKIEHVLYDSLTLLDGLRRDMRHIVSEKLKGMDALSRYLMRPMQEGLAVSDGIGKYVKRPLRDEISIIDGSRRSVTSLQSEYISALDTAVKKAISVQNEHIYIDDGFKRMWRAIKEFREELQAIDAMHRDIYHTQDERIAVADKILIATEKSLKEAMETEESFNRTAAFKRGFRDLVSVGDGLIRDMGKSSAEDIAIYDAFVRASNAYIESIQVYSDVKDAAGFSAMADTPPMYEAFTDFNVGDYEYEKALMRLCVISNATHSQPLLYDVSPHVDIDDTDDKGQVEITDTTAATKVYYNKHYYNAPEVNAMVKGSTGTTTPVPNILATDGNDDKGRYFEIELLNSSGNRTTGIVSWVAKGW</sequence>
<reference evidence="1 2" key="1">
    <citation type="submission" date="2024-10" db="EMBL/GenBank/DDBJ databases">
        <authorList>
            <person name="Sang B.-I."/>
            <person name="Prabhaharan D."/>
        </authorList>
    </citation>
    <scope>NUCLEOTIDE SEQUENCE [LARGE SCALE GENOMIC DNA]</scope>
    <source>
        <strain evidence="1 2">MH</strain>
    </source>
</reference>
<gene>
    <name evidence="1" type="ORF">ACGTZG_07685</name>
</gene>
<dbReference type="EMBL" id="JBIEKR010000006">
    <property type="protein sequence ID" value="MFG6273068.1"/>
    <property type="molecule type" value="Genomic_DNA"/>
</dbReference>
<accession>A0ABW7DP32</accession>
<dbReference type="Proteomes" id="UP001605989">
    <property type="component" value="Unassembled WGS sequence"/>
</dbReference>
<evidence type="ECO:0000313" key="2">
    <source>
        <dbReference type="Proteomes" id="UP001605989"/>
    </source>
</evidence>